<keyword evidence="2" id="KW-1185">Reference proteome</keyword>
<dbReference type="EMBL" id="CM046400">
    <property type="protein sequence ID" value="KAI8524846.1"/>
    <property type="molecule type" value="Genomic_DNA"/>
</dbReference>
<accession>A0ACC0L801</accession>
<protein>
    <submittedName>
        <fullName evidence="1">Uncharacterized protein</fullName>
    </submittedName>
</protein>
<evidence type="ECO:0000313" key="2">
    <source>
        <dbReference type="Proteomes" id="UP001062846"/>
    </source>
</evidence>
<name>A0ACC0L801_RHOML</name>
<proteinExistence type="predicted"/>
<gene>
    <name evidence="1" type="ORF">RHMOL_Rhmol13G0181600</name>
</gene>
<reference evidence="1" key="1">
    <citation type="submission" date="2022-02" db="EMBL/GenBank/DDBJ databases">
        <title>Plant Genome Project.</title>
        <authorList>
            <person name="Zhang R.-G."/>
        </authorList>
    </citation>
    <scope>NUCLEOTIDE SEQUENCE</scope>
    <source>
        <strain evidence="1">AT1</strain>
    </source>
</reference>
<dbReference type="Proteomes" id="UP001062846">
    <property type="component" value="Chromosome 13"/>
</dbReference>
<comment type="caution">
    <text evidence="1">The sequence shown here is derived from an EMBL/GenBank/DDBJ whole genome shotgun (WGS) entry which is preliminary data.</text>
</comment>
<evidence type="ECO:0000313" key="1">
    <source>
        <dbReference type="EMBL" id="KAI8524846.1"/>
    </source>
</evidence>
<sequence>MDMGLSKLLVFFLFSLIFQTPAFAIKQSYIVYMGVHSHGLKDAMASVSKVKESHNEFLASFLGSTEKARESIFYSYTRDINGFAATLDEEDAAAIARHPNVVSVFLNKGKHLHTTHSWEFMLLEQNGVAQHNSLWSKASYGEDIIIGNLDTGVWPESESFSDKGFGAVPSKWKGFCENDTSTGVPCNRKLIGARHFNKAYISHGGELNASTNSPRDNDGHGSHTLSTAGGNFVPGANIFGLVNGTAKGGSPKARVAAYKVCWPPVLEGGGCYDGDILAAFDAAIHDGVDVLSVSLGGTAADYFGDATAIGSFHALMNGVVVVCSAGNDGPGDYTVTNVAPWILTVGASTIDRAFVTLVELPNGKRFEGASISKPLRGGHKFYPLISSAQAKAKNASAEEAMLCKEGTLDPKKVKGKILVCLRGNNARVDKGMQAALAGAVGMILCNDESTGNEIIADPHYIPASHINYTNGLLVYAYINSTKDPKAYITASRAEMHKKPAPFMASFSSKGPNLVTPEILKPDITAPGVSIIAAYTEAHSPTENDFDKRRTGFTTESGTSMSCPHVSGVVGLLKKLHPDWSPGAIKSAIMTTARTRDNTVNPMRNGSFMEATPFSYGAGHIRPNRAADPGLVYDLNTNDYLDFLCGIGYNQTTIKLFSKAPYSCPSHFSLLDFNYPSITVPNLSGSVTVSRTVKNVGSPGVYAAHIHQPRGVLASVEPNVLKFDRKGEEKSFKLTLTNKKLGGPGEYVFGELSCTVRKKKLRMLFSKFLLLLGLLALPSFFLAPAFAAKQSYIVYMGAHSNSPLVAASATVSPGVHNETHGQFLASFLGSAEKAEEAMFYSYTKDINGFAATLDEAEAAEIAKHPNVLSIFVNKPKHLHTTHSWEFMMLEKNGLVEAHSLWEKAKYGEDIIIANLDTGVWPESQSFSDNGYGPIPSKWNGSCQNDTTTGVPCNRKLIGAKYFLKGYISGGGTLQPEMHSARDYEGHGSHTLSTAGGNFVHDASVLGVFNGTAKGGSPKARVAAYKVCWPRINDQGACFDADILHAFEAAIQDGVDVLSLSLGGTASPYFDDGIAIGAFHAVRNGIVVVCSAGNDGPKPGSVSNVAPWILTVAASTFDRDFASYVQLNNGLKFKGASLSKPLPGNGFLPLISGAVAKAANASETDALHCMQGSLDPEKVKGKLLVCLRGVNGRVEKGQAAALAGAAGMILCNALSDGNGLIADPHVLPTSHINYTAGLAVFAYLNSTSVPLGRIDGPITELNQKPAPVMASFSSRGPNEITPEILKPDITAPGVNVIAAYSEAVQLFDNRTTPFITESGTSMSCPHVSGVVGLLKKLHPDWSPAAIKSAIMTTARSRDNTGHTMLDESTFLKATPLDFGSGHIQPTRASDPGLVYDLGINDYLDFLCATGYNQSLIQLFSQAPYTCQNNTNLLNFNYPSITVPNLSGSVTVTRTLKNVGPPSTYRARIVKPPRISVSIKPRSLKFHKVGEEKSFKLTLKAEKAGFPTDYVFGELIWVDGGRHSVRSPIVVASGATNKSTAGYIQETVQNIENLI</sequence>
<organism evidence="1 2">
    <name type="scientific">Rhododendron molle</name>
    <name type="common">Chinese azalea</name>
    <name type="synonym">Azalea mollis</name>
    <dbReference type="NCBI Taxonomy" id="49168"/>
    <lineage>
        <taxon>Eukaryota</taxon>
        <taxon>Viridiplantae</taxon>
        <taxon>Streptophyta</taxon>
        <taxon>Embryophyta</taxon>
        <taxon>Tracheophyta</taxon>
        <taxon>Spermatophyta</taxon>
        <taxon>Magnoliopsida</taxon>
        <taxon>eudicotyledons</taxon>
        <taxon>Gunneridae</taxon>
        <taxon>Pentapetalae</taxon>
        <taxon>asterids</taxon>
        <taxon>Ericales</taxon>
        <taxon>Ericaceae</taxon>
        <taxon>Ericoideae</taxon>
        <taxon>Rhodoreae</taxon>
        <taxon>Rhododendron</taxon>
    </lineage>
</organism>